<evidence type="ECO:0000256" key="1">
    <source>
        <dbReference type="SAM" id="Phobius"/>
    </source>
</evidence>
<feature type="transmembrane region" description="Helical" evidence="1">
    <location>
        <begin position="63"/>
        <end position="83"/>
    </location>
</feature>
<keyword evidence="1" id="KW-0472">Membrane</keyword>
<name>U4LKG6_PYROM</name>
<keyword evidence="1" id="KW-0812">Transmembrane</keyword>
<proteinExistence type="predicted"/>
<sequence>MPCPHIFYHPSLAPSMLDPPHKSTRKHYKNWKACVTDAGIFHLHLCFCPVGYRRNKYDIAFTVFRFLEILLGCWTVWYAWSWQTDWLTLYKKDDNLLEIPYCIPMLLLGVLCILSGVFANIFYCWVLSVATFPLIRWVFITEAALQSAIILICSVFLPVIFFCEAEWDDYRNKWIWRFLQAQLSMGTMSPILVTSVLCLALDAHYLKKDKDMRRMKKEGEGALRRIYVEEEQMHLEEEQKSLEKSSRRCVIL</sequence>
<feature type="transmembrane region" description="Helical" evidence="1">
    <location>
        <begin position="181"/>
        <end position="206"/>
    </location>
</feature>
<evidence type="ECO:0000313" key="3">
    <source>
        <dbReference type="Proteomes" id="UP000018144"/>
    </source>
</evidence>
<dbReference type="EMBL" id="HF935781">
    <property type="protein sequence ID" value="CCX13156.1"/>
    <property type="molecule type" value="Genomic_DNA"/>
</dbReference>
<feature type="transmembrane region" description="Helical" evidence="1">
    <location>
        <begin position="103"/>
        <end position="125"/>
    </location>
</feature>
<keyword evidence="3" id="KW-1185">Reference proteome</keyword>
<dbReference type="Proteomes" id="UP000018144">
    <property type="component" value="Unassembled WGS sequence"/>
</dbReference>
<evidence type="ECO:0000313" key="2">
    <source>
        <dbReference type="EMBL" id="CCX13156.1"/>
    </source>
</evidence>
<feature type="transmembrane region" description="Helical" evidence="1">
    <location>
        <begin position="137"/>
        <end position="161"/>
    </location>
</feature>
<organism evidence="2 3">
    <name type="scientific">Pyronema omphalodes (strain CBS 100304)</name>
    <name type="common">Pyronema confluens</name>
    <dbReference type="NCBI Taxonomy" id="1076935"/>
    <lineage>
        <taxon>Eukaryota</taxon>
        <taxon>Fungi</taxon>
        <taxon>Dikarya</taxon>
        <taxon>Ascomycota</taxon>
        <taxon>Pezizomycotina</taxon>
        <taxon>Pezizomycetes</taxon>
        <taxon>Pezizales</taxon>
        <taxon>Pyronemataceae</taxon>
        <taxon>Pyronema</taxon>
    </lineage>
</organism>
<protein>
    <submittedName>
        <fullName evidence="2">Uncharacterized protein</fullName>
    </submittedName>
</protein>
<keyword evidence="1" id="KW-1133">Transmembrane helix</keyword>
<gene>
    <name evidence="2" type="ORF">PCON_12749</name>
</gene>
<dbReference type="AlphaFoldDB" id="U4LKG6"/>
<reference evidence="2 3" key="1">
    <citation type="journal article" date="2013" name="PLoS Genet.">
        <title>The genome and development-dependent transcriptomes of Pyronema confluens: a window into fungal evolution.</title>
        <authorList>
            <person name="Traeger S."/>
            <person name="Altegoer F."/>
            <person name="Freitag M."/>
            <person name="Gabaldon T."/>
            <person name="Kempken F."/>
            <person name="Kumar A."/>
            <person name="Marcet-Houben M."/>
            <person name="Poggeler S."/>
            <person name="Stajich J.E."/>
            <person name="Nowrousian M."/>
        </authorList>
    </citation>
    <scope>NUCLEOTIDE SEQUENCE [LARGE SCALE GENOMIC DNA]</scope>
    <source>
        <strain evidence="3">CBS 100304</strain>
        <tissue evidence="2">Vegetative mycelium</tissue>
    </source>
</reference>
<accession>U4LKG6</accession>